<reference evidence="3" key="1">
    <citation type="submission" date="2020-07" db="EMBL/GenBank/DDBJ databases">
        <authorList>
            <person name="Lin J."/>
        </authorList>
    </citation>
    <scope>NUCLEOTIDE SEQUENCE</scope>
</reference>
<dbReference type="EMBL" id="LR862151">
    <property type="protein sequence ID" value="CAD1833862.1"/>
    <property type="molecule type" value="Genomic_DNA"/>
</dbReference>
<feature type="signal peptide" evidence="2">
    <location>
        <begin position="1"/>
        <end position="20"/>
    </location>
</feature>
<keyword evidence="2" id="KW-0732">Signal</keyword>
<protein>
    <submittedName>
        <fullName evidence="3">Uncharacterized protein</fullName>
    </submittedName>
</protein>
<feature type="region of interest" description="Disordered" evidence="1">
    <location>
        <begin position="45"/>
        <end position="97"/>
    </location>
</feature>
<organism evidence="3">
    <name type="scientific">Ananas comosus var. bracteatus</name>
    <name type="common">red pineapple</name>
    <dbReference type="NCBI Taxonomy" id="296719"/>
    <lineage>
        <taxon>Eukaryota</taxon>
        <taxon>Viridiplantae</taxon>
        <taxon>Streptophyta</taxon>
        <taxon>Embryophyta</taxon>
        <taxon>Tracheophyta</taxon>
        <taxon>Spermatophyta</taxon>
        <taxon>Magnoliopsida</taxon>
        <taxon>Liliopsida</taxon>
        <taxon>Poales</taxon>
        <taxon>Bromeliaceae</taxon>
        <taxon>Bromelioideae</taxon>
        <taxon>Ananas</taxon>
    </lineage>
</organism>
<evidence type="ECO:0000256" key="2">
    <source>
        <dbReference type="SAM" id="SignalP"/>
    </source>
</evidence>
<dbReference type="Gene3D" id="3.40.50.300">
    <property type="entry name" value="P-loop containing nucleotide triphosphate hydrolases"/>
    <property type="match status" value="1"/>
</dbReference>
<accession>A0A6V7PSN1</accession>
<dbReference type="SUPFAM" id="SSF52540">
    <property type="entry name" value="P-loop containing nucleoside triphosphate hydrolases"/>
    <property type="match status" value="1"/>
</dbReference>
<gene>
    <name evidence="3" type="ORF">CB5_LOCUS17073</name>
</gene>
<dbReference type="PANTHER" id="PTHR14241">
    <property type="entry name" value="INTERFERON-INDUCED PROTEIN 44"/>
    <property type="match status" value="1"/>
</dbReference>
<dbReference type="InterPro" id="IPR027417">
    <property type="entry name" value="P-loop_NTPase"/>
</dbReference>
<feature type="chain" id="PRO_5028018507" evidence="2">
    <location>
        <begin position="21"/>
        <end position="441"/>
    </location>
</feature>
<name>A0A6V7PSN1_ANACO</name>
<evidence type="ECO:0000256" key="1">
    <source>
        <dbReference type="SAM" id="MobiDB-lite"/>
    </source>
</evidence>
<proteinExistence type="predicted"/>
<dbReference type="AlphaFoldDB" id="A0A6V7PSN1"/>
<dbReference type="PANTHER" id="PTHR14241:SF32">
    <property type="entry name" value="VWFA DOMAIN-CONTAINING PROTEIN-RELATED"/>
    <property type="match status" value="1"/>
</dbReference>
<evidence type="ECO:0000313" key="3">
    <source>
        <dbReference type="EMBL" id="CAD1833862.1"/>
    </source>
</evidence>
<sequence length="441" mass="48762">MHGCVSSYFVCFLSSLTIEAYIFTAAIGSAQEKRFQENSAGRLLEAMGGGRRPPHHLLPSGTAVVDATDNNSSSSTDPASSGDDSHSQFVQNQSSASSASLRQSETYAAVLDTYAASAAAARGRSIQDAKDLIRRYRPGDWIEEVGGTKASDYEIPETTTLLVVGPRGSGKSTLVNRITRVFDDDPSAPVRAQVCHNPSAVPGTCFLQEYMIPRNSKSLCVYDTRGLSTIPSENLKLLQQWMTRGVRHGGMDFWDSDDVATKQNIKIMARHGGFLHCQKRTVNFVIFVVDGVSILNSIDSEDTQYINLVVENFKYPFLSFKDSKPVVVVTHGDRLSTFERARVRVQLGEVLGIPPTSQIFDIPGVNDYDTELTILDMLRYCAEHADRNLPSKQNFLKEYWGSEISIKTIYRYLGLDGVLDVGICICVMIVLLRCLDMIVNW</sequence>
<feature type="compositionally biased region" description="Low complexity" evidence="1">
    <location>
        <begin position="66"/>
        <end position="97"/>
    </location>
</feature>